<dbReference type="PANTHER" id="PTHR32039:SF7">
    <property type="entry name" value="COMPETENCE PROTEIN COMM"/>
    <property type="match status" value="1"/>
</dbReference>
<reference evidence="4 6" key="4">
    <citation type="submission" date="2020-12" db="EMBL/GenBank/DDBJ databases">
        <title>FDA dAtabase for Regulatory Grade micrObial Sequences (FDA-ARGOS): Supporting development and validation of Infectious Disease Dx tests.</title>
        <authorList>
            <person name="Sproer C."/>
            <person name="Gronow S."/>
            <person name="Severitt S."/>
            <person name="Schroder I."/>
            <person name="Tallon L."/>
            <person name="Sadzewicz L."/>
            <person name="Zhao X."/>
            <person name="Boylan J."/>
            <person name="Ott S."/>
            <person name="Bowen H."/>
            <person name="Vavikolanu K."/>
            <person name="Mehta A."/>
            <person name="Aluvathingal J."/>
            <person name="Nadendla S."/>
            <person name="Lowell S."/>
            <person name="Myers T."/>
            <person name="Yan Y."/>
            <person name="Sichtig H."/>
        </authorList>
    </citation>
    <scope>NUCLEOTIDE SEQUENCE [LARGE SCALE GENOMIC DNA]</scope>
    <source>
        <strain evidence="4 6">FDAARGOS_864</strain>
    </source>
</reference>
<dbReference type="InterPro" id="IPR014721">
    <property type="entry name" value="Ribsml_uS5_D2-typ_fold_subgr"/>
</dbReference>
<dbReference type="GeneID" id="61263746"/>
<dbReference type="PANTHER" id="PTHR32039">
    <property type="entry name" value="MAGNESIUM-CHELATASE SUBUNIT CHLI"/>
    <property type="match status" value="1"/>
</dbReference>
<comment type="similarity">
    <text evidence="1">Belongs to the Mg-chelatase subunits D/I family. ComM subfamily.</text>
</comment>
<reference evidence="5" key="2">
    <citation type="submission" date="2016-04" db="EMBL/GenBank/DDBJ databases">
        <authorList>
            <person name="Waterworth S."/>
            <person name="Matcher G."/>
        </authorList>
    </citation>
    <scope>NUCLEOTIDE SEQUENCE [LARGE SCALE GENOMIC DNA]</scope>
    <source>
        <strain evidence="5">RuSp02-3</strain>
    </source>
</reference>
<dbReference type="AlphaFoldDB" id="A0A147E8V7"/>
<dbReference type="NCBIfam" id="TIGR00368">
    <property type="entry name" value="YifB family Mg chelatase-like AAA ATPase"/>
    <property type="match status" value="1"/>
</dbReference>
<dbReference type="SUPFAM" id="SSF54211">
    <property type="entry name" value="Ribosomal protein S5 domain 2-like"/>
    <property type="match status" value="1"/>
</dbReference>
<sequence>MGFARTHTVALLGLEGHLVDVEADIGASLPSFVLLGLPDATLMESRERIRSAAKNSGRALAPRRITVNLTPATLPKTGSGYDLAIVMAAVQADGATEPTGGCVYLAELGLDGCLRPVPGVFPSVAAAVAAGHEHVVVAEEDLPEAQLVQGAVVHGFSCLADVLAWAGARTETLIRPPQRPRAVAAEPAPAAPKDLADVVGQEEGRWALEIAAAGGHHLSMVGPPGSGKTMLAERLPGILPRLGAAEAHEVTAVHSIGQRTAPLTRLIEDPPWEAPHHTASAAAIVGGGSGLPRPGAASRAHRGVLFLDEAPEFRRGVLDALRQPLESGLITIDRARASAQYPARFQLVLAANPCPCGRSQEMGGGRCSCGPVERRRYLAKLSGPLLDRVDLHITVPKLSYAQMRTRGEAETSAAVAARVRQARAIAAERLAGLGLSTNGQLGGTHLRGALRLEPSVLTPLQGLLDRGELTLRGCDRVQRLAWTIADLEGRTSPARQDIDTAISLRLTSQLAPA</sequence>
<dbReference type="Gene3D" id="3.40.50.300">
    <property type="entry name" value="P-loop containing nucleotide triphosphate hydrolases"/>
    <property type="match status" value="1"/>
</dbReference>
<dbReference type="InterPro" id="IPR003593">
    <property type="entry name" value="AAA+_ATPase"/>
</dbReference>
<dbReference type="PATRIC" id="fig|37923.11.peg.1352"/>
<reference evidence="3 5" key="3">
    <citation type="submission" date="2016-06" db="EMBL/GenBank/DDBJ databases">
        <title>Identification of putative biosynthetic pathways for the production of bioactive secondary metabolites by the marine actinomycete Kocuria kristinae RUTW2-3.</title>
        <authorList>
            <person name="Waterworth S.C."/>
            <person name="Walmsley T.A."/>
            <person name="Matongo T."/>
            <person name="Davies-Coleman M.T."/>
            <person name="Dorrington R.A."/>
        </authorList>
    </citation>
    <scope>NUCLEOTIDE SEQUENCE [LARGE SCALE GENOMIC DNA]</scope>
    <source>
        <strain evidence="5">RuSp02-3</strain>
        <strain evidence="3">RUTW2-3</strain>
    </source>
</reference>
<dbReference type="EMBL" id="LJBJ02000010">
    <property type="protein sequence ID" value="OAX51924.1"/>
    <property type="molecule type" value="Genomic_DNA"/>
</dbReference>
<keyword evidence="5" id="KW-1185">Reference proteome</keyword>
<gene>
    <name evidence="3" type="ORF">AN277_0206245</name>
    <name evidence="4" type="ORF">I6G21_10090</name>
</gene>
<dbReference type="KEGG" id="rkr:I6G21_10090"/>
<protein>
    <submittedName>
        <fullName evidence="3">Mg chelatase-like protein</fullName>
    </submittedName>
    <submittedName>
        <fullName evidence="4">YifB family Mg chelatase-like AAA ATPase</fullName>
    </submittedName>
</protein>
<evidence type="ECO:0000313" key="3">
    <source>
        <dbReference type="EMBL" id="OAX51924.1"/>
    </source>
</evidence>
<accession>A0A147E8V7</accession>
<dbReference type="Proteomes" id="UP000594975">
    <property type="component" value="Chromosome"/>
</dbReference>
<dbReference type="InterPro" id="IPR027417">
    <property type="entry name" value="P-loop_NTPase"/>
</dbReference>
<dbReference type="SMART" id="SM00382">
    <property type="entry name" value="AAA"/>
    <property type="match status" value="1"/>
</dbReference>
<dbReference type="Pfam" id="PF01078">
    <property type="entry name" value="Mg_chelatase"/>
    <property type="match status" value="1"/>
</dbReference>
<dbReference type="GO" id="GO:0005524">
    <property type="term" value="F:ATP binding"/>
    <property type="evidence" value="ECO:0007669"/>
    <property type="project" value="InterPro"/>
</dbReference>
<dbReference type="Proteomes" id="UP000053171">
    <property type="component" value="Unassembled WGS sequence"/>
</dbReference>
<dbReference type="Pfam" id="PF13335">
    <property type="entry name" value="Mg_chelatase_C"/>
    <property type="match status" value="1"/>
</dbReference>
<dbReference type="InterPro" id="IPR000523">
    <property type="entry name" value="Mg_chelatse_chII-like_cat_dom"/>
</dbReference>
<name>A0A147E8V7_9MICC</name>
<dbReference type="InterPro" id="IPR020568">
    <property type="entry name" value="Ribosomal_Su5_D2-typ_SF"/>
</dbReference>
<dbReference type="InterPro" id="IPR045006">
    <property type="entry name" value="CHLI-like"/>
</dbReference>
<evidence type="ECO:0000313" key="6">
    <source>
        <dbReference type="Proteomes" id="UP000594975"/>
    </source>
</evidence>
<dbReference type="RefSeq" id="WP_058731762.1">
    <property type="nucleotide sequence ID" value="NZ_CP065738.1"/>
</dbReference>
<proteinExistence type="inferred from homology"/>
<dbReference type="SUPFAM" id="SSF52540">
    <property type="entry name" value="P-loop containing nucleoside triphosphate hydrolases"/>
    <property type="match status" value="1"/>
</dbReference>
<evidence type="ECO:0000259" key="2">
    <source>
        <dbReference type="SMART" id="SM00382"/>
    </source>
</evidence>
<dbReference type="EMBL" id="CP065738">
    <property type="protein sequence ID" value="QPT53577.1"/>
    <property type="molecule type" value="Genomic_DNA"/>
</dbReference>
<dbReference type="Pfam" id="PF13541">
    <property type="entry name" value="ChlI"/>
    <property type="match status" value="1"/>
</dbReference>
<organism evidence="3 5">
    <name type="scientific">Rothia kristinae</name>
    <dbReference type="NCBI Taxonomy" id="37923"/>
    <lineage>
        <taxon>Bacteria</taxon>
        <taxon>Bacillati</taxon>
        <taxon>Actinomycetota</taxon>
        <taxon>Actinomycetes</taxon>
        <taxon>Micrococcales</taxon>
        <taxon>Micrococcaceae</taxon>
        <taxon>Rothia</taxon>
    </lineage>
</organism>
<evidence type="ECO:0000256" key="1">
    <source>
        <dbReference type="ARBA" id="ARBA00006354"/>
    </source>
</evidence>
<feature type="domain" description="AAA+ ATPase" evidence="2">
    <location>
        <begin position="214"/>
        <end position="399"/>
    </location>
</feature>
<reference evidence="3" key="1">
    <citation type="submission" date="2016-04" db="EMBL/GenBank/DDBJ databases">
        <authorList>
            <person name="Evans L.H."/>
            <person name="Alamgir A."/>
            <person name="Owens N."/>
            <person name="Weber N.D."/>
            <person name="Virtaneva K."/>
            <person name="Barbian K."/>
            <person name="Babar A."/>
            <person name="Rosenke K."/>
        </authorList>
    </citation>
    <scope>NUCLEOTIDE SEQUENCE [LARGE SCALE GENOMIC DNA]</scope>
    <source>
        <strain evidence="3">RUTW2-3</strain>
    </source>
</reference>
<dbReference type="InterPro" id="IPR025158">
    <property type="entry name" value="Mg_chelat-rel_C"/>
</dbReference>
<evidence type="ECO:0000313" key="5">
    <source>
        <dbReference type="Proteomes" id="UP000053171"/>
    </source>
</evidence>
<dbReference type="InterPro" id="IPR004482">
    <property type="entry name" value="Mg_chelat-rel"/>
</dbReference>
<dbReference type="Gene3D" id="3.30.230.10">
    <property type="match status" value="1"/>
</dbReference>
<evidence type="ECO:0000313" key="4">
    <source>
        <dbReference type="EMBL" id="QPT53577.1"/>
    </source>
</evidence>